<accession>A0A2P5YVY2</accession>
<gene>
    <name evidence="1" type="ORF">GOBAR_AA00870</name>
</gene>
<dbReference type="AlphaFoldDB" id="A0A2P5YVY2"/>
<dbReference type="Proteomes" id="UP000239757">
    <property type="component" value="Unassembled WGS sequence"/>
</dbReference>
<reference evidence="1 2" key="1">
    <citation type="submission" date="2015-01" db="EMBL/GenBank/DDBJ databases">
        <title>Genome of allotetraploid Gossypium barbadense reveals genomic plasticity and fiber elongation in cotton evolution.</title>
        <authorList>
            <person name="Chen X."/>
            <person name="Liu X."/>
            <person name="Zhao B."/>
            <person name="Zheng H."/>
            <person name="Hu Y."/>
            <person name="Lu G."/>
            <person name="Yang C."/>
            <person name="Chen J."/>
            <person name="Shan C."/>
            <person name="Zhang L."/>
            <person name="Zhou Y."/>
            <person name="Wang L."/>
            <person name="Guo W."/>
            <person name="Bai Y."/>
            <person name="Ruan J."/>
            <person name="Shangguan X."/>
            <person name="Mao Y."/>
            <person name="Jiang J."/>
            <person name="Zhu Y."/>
            <person name="Lei J."/>
            <person name="Kang H."/>
            <person name="Chen S."/>
            <person name="He X."/>
            <person name="Wang R."/>
            <person name="Wang Y."/>
            <person name="Chen J."/>
            <person name="Wang L."/>
            <person name="Yu S."/>
            <person name="Wang B."/>
            <person name="Wei J."/>
            <person name="Song S."/>
            <person name="Lu X."/>
            <person name="Gao Z."/>
            <person name="Gu W."/>
            <person name="Deng X."/>
            <person name="Ma D."/>
            <person name="Wang S."/>
            <person name="Liang W."/>
            <person name="Fang L."/>
            <person name="Cai C."/>
            <person name="Zhu X."/>
            <person name="Zhou B."/>
            <person name="Zhang Y."/>
            <person name="Chen Z."/>
            <person name="Xu S."/>
            <person name="Zhu R."/>
            <person name="Wang S."/>
            <person name="Zhang T."/>
            <person name="Zhao G."/>
        </authorList>
    </citation>
    <scope>NUCLEOTIDE SEQUENCE [LARGE SCALE GENOMIC DNA]</scope>
    <source>
        <strain evidence="2">cv. Xinhai21</strain>
        <tissue evidence="1">Leaf</tissue>
    </source>
</reference>
<proteinExistence type="predicted"/>
<name>A0A2P5YVY2_GOSBA</name>
<sequence>MVVVEQDMAVVEILSQWSFKAHACVKLTGLPTVSKHGSVASLSYFGSFGHDRGYLSHPVLGKKFFPCFHAAVSYGRVASCGVCKAYGTPVCLACGSKKPVFNDLSNRRESRGGYSGGVRGSLVYKSCTKRILYLVVAMVVVEQDMAVVEILSQWSFKVLSNSELWSYF</sequence>
<evidence type="ECO:0000313" key="1">
    <source>
        <dbReference type="EMBL" id="PPS19693.1"/>
    </source>
</evidence>
<dbReference type="EMBL" id="KZ662742">
    <property type="protein sequence ID" value="PPS19693.1"/>
    <property type="molecule type" value="Genomic_DNA"/>
</dbReference>
<protein>
    <submittedName>
        <fullName evidence="1">Uncharacterized protein</fullName>
    </submittedName>
</protein>
<evidence type="ECO:0000313" key="2">
    <source>
        <dbReference type="Proteomes" id="UP000239757"/>
    </source>
</evidence>
<organism evidence="1 2">
    <name type="scientific">Gossypium barbadense</name>
    <name type="common">Sea Island cotton</name>
    <name type="synonym">Hibiscus barbadensis</name>
    <dbReference type="NCBI Taxonomy" id="3634"/>
    <lineage>
        <taxon>Eukaryota</taxon>
        <taxon>Viridiplantae</taxon>
        <taxon>Streptophyta</taxon>
        <taxon>Embryophyta</taxon>
        <taxon>Tracheophyta</taxon>
        <taxon>Spermatophyta</taxon>
        <taxon>Magnoliopsida</taxon>
        <taxon>eudicotyledons</taxon>
        <taxon>Gunneridae</taxon>
        <taxon>Pentapetalae</taxon>
        <taxon>rosids</taxon>
        <taxon>malvids</taxon>
        <taxon>Malvales</taxon>
        <taxon>Malvaceae</taxon>
        <taxon>Malvoideae</taxon>
        <taxon>Gossypium</taxon>
    </lineage>
</organism>